<sequence>MKKFRRLAVAAAALGAAFALSPVLTGTAAAANVCGSSFGLVGSYDKSGNGHSGRLEVYYSSSYRQNCAVLVNTSSDTGSHHGMGVQIKPTGGSVASPGGTDEGRYLSYAGPVYTSASVDMSGRCVDVKGYIADELFQTEFVSWNLSGAHCG</sequence>
<name>A0ABV8TZU2_9ACTN</name>
<reference evidence="3" key="1">
    <citation type="journal article" date="2019" name="Int. J. Syst. Evol. Microbiol.">
        <title>The Global Catalogue of Microorganisms (GCM) 10K type strain sequencing project: providing services to taxonomists for standard genome sequencing and annotation.</title>
        <authorList>
            <consortium name="The Broad Institute Genomics Platform"/>
            <consortium name="The Broad Institute Genome Sequencing Center for Infectious Disease"/>
            <person name="Wu L."/>
            <person name="Ma J."/>
        </authorList>
    </citation>
    <scope>NUCLEOTIDE SEQUENCE [LARGE SCALE GENOMIC DNA]</scope>
    <source>
        <strain evidence="3">IBRC-M 10908</strain>
    </source>
</reference>
<gene>
    <name evidence="2" type="ORF">ACFPET_11825</name>
</gene>
<comment type="caution">
    <text evidence="2">The sequence shown here is derived from an EMBL/GenBank/DDBJ whole genome shotgun (WGS) entry which is preliminary data.</text>
</comment>
<accession>A0ABV8TZU2</accession>
<keyword evidence="1" id="KW-0732">Signal</keyword>
<proteinExistence type="predicted"/>
<organism evidence="2 3">
    <name type="scientific">Salininema proteolyticum</name>
    <dbReference type="NCBI Taxonomy" id="1607685"/>
    <lineage>
        <taxon>Bacteria</taxon>
        <taxon>Bacillati</taxon>
        <taxon>Actinomycetota</taxon>
        <taxon>Actinomycetes</taxon>
        <taxon>Glycomycetales</taxon>
        <taxon>Glycomycetaceae</taxon>
        <taxon>Salininema</taxon>
    </lineage>
</organism>
<evidence type="ECO:0000313" key="3">
    <source>
        <dbReference type="Proteomes" id="UP001595823"/>
    </source>
</evidence>
<feature type="chain" id="PRO_5047146003" evidence="1">
    <location>
        <begin position="31"/>
        <end position="151"/>
    </location>
</feature>
<evidence type="ECO:0000313" key="2">
    <source>
        <dbReference type="EMBL" id="MFC4335891.1"/>
    </source>
</evidence>
<keyword evidence="3" id="KW-1185">Reference proteome</keyword>
<evidence type="ECO:0000256" key="1">
    <source>
        <dbReference type="SAM" id="SignalP"/>
    </source>
</evidence>
<feature type="signal peptide" evidence="1">
    <location>
        <begin position="1"/>
        <end position="30"/>
    </location>
</feature>
<dbReference type="Proteomes" id="UP001595823">
    <property type="component" value="Unassembled WGS sequence"/>
</dbReference>
<protein>
    <submittedName>
        <fullName evidence="2">Spore-associated protein A</fullName>
    </submittedName>
</protein>
<dbReference type="RefSeq" id="WP_380621198.1">
    <property type="nucleotide sequence ID" value="NZ_JBHSDK010000015.1"/>
</dbReference>
<dbReference type="EMBL" id="JBHSDK010000015">
    <property type="protein sequence ID" value="MFC4335891.1"/>
    <property type="molecule type" value="Genomic_DNA"/>
</dbReference>